<dbReference type="GeneID" id="106769108"/>
<reference evidence="3" key="2">
    <citation type="submission" date="2025-08" db="UniProtKB">
        <authorList>
            <consortium name="RefSeq"/>
        </authorList>
    </citation>
    <scope>IDENTIFICATION</scope>
    <source>
        <tissue evidence="3">Leaf</tissue>
    </source>
</reference>
<dbReference type="PANTHER" id="PTHR33133">
    <property type="entry name" value="OS08G0107100 PROTEIN-RELATED"/>
    <property type="match status" value="1"/>
</dbReference>
<feature type="transmembrane region" description="Helical" evidence="1">
    <location>
        <begin position="94"/>
        <end position="113"/>
    </location>
</feature>
<keyword evidence="2" id="KW-1185">Reference proteome</keyword>
<feature type="transmembrane region" description="Helical" evidence="1">
    <location>
        <begin position="214"/>
        <end position="232"/>
    </location>
</feature>
<proteinExistence type="predicted"/>
<keyword evidence="1" id="KW-1133">Transmembrane helix</keyword>
<dbReference type="Proteomes" id="UP000087766">
    <property type="component" value="Chromosome 7"/>
</dbReference>
<dbReference type="AlphaFoldDB" id="A0A1S3UVF2"/>
<dbReference type="KEGG" id="vra:106769108"/>
<feature type="transmembrane region" description="Helical" evidence="1">
    <location>
        <begin position="25"/>
        <end position="47"/>
    </location>
</feature>
<keyword evidence="1" id="KW-0812">Transmembrane</keyword>
<evidence type="ECO:0000313" key="2">
    <source>
        <dbReference type="Proteomes" id="UP000087766"/>
    </source>
</evidence>
<accession>A0A1S3UVF2</accession>
<dbReference type="RefSeq" id="XP_014510073.2">
    <property type="nucleotide sequence ID" value="XM_014654587.2"/>
</dbReference>
<sequence length="300" mass="33300">MEESGGEWWCVSAVKMIMESIKIIACNKLVFASIMLLTTLPLSTLLISQSISTHSLTSQIHHLEALARYAPTRFEARHVWRQSRHDALSLLRTKALFCLPSYLLSIAAALSAVHSTRLALHSDTTLSLLSAALRLFATTIFVYAILFAFSPIPRFLAALASSKAAKILLLATGSALEIYLMAVMSVALVVSVAEERFGWDAIRVGSALMKGSRACGWALSCLFVLGSSLIRSKVEGLMEAKDWIRVEDKADVIVGYSLLVLWSYVIMTVFYCYCRKRHPIREPQQEDLQLSVINLEEMLV</sequence>
<feature type="transmembrane region" description="Helical" evidence="1">
    <location>
        <begin position="252"/>
        <end position="274"/>
    </location>
</feature>
<reference evidence="2" key="1">
    <citation type="journal article" date="2014" name="Nat. Commun.">
        <title>Genome sequence of mungbean and insights into evolution within Vigna species.</title>
        <authorList>
            <person name="Kang Y.J."/>
            <person name="Kim S.K."/>
            <person name="Kim M.Y."/>
            <person name="Lestari P."/>
            <person name="Kim K.H."/>
            <person name="Ha B.K."/>
            <person name="Jun T.H."/>
            <person name="Hwang W.J."/>
            <person name="Lee T."/>
            <person name="Lee J."/>
            <person name="Shim S."/>
            <person name="Yoon M.Y."/>
            <person name="Jang Y.E."/>
            <person name="Han K.S."/>
            <person name="Taeprayoon P."/>
            <person name="Yoon N."/>
            <person name="Somta P."/>
            <person name="Tanya P."/>
            <person name="Kim K.S."/>
            <person name="Gwag J.G."/>
            <person name="Moon J.K."/>
            <person name="Lee Y.H."/>
            <person name="Park B.S."/>
            <person name="Bombarely A."/>
            <person name="Doyle J.J."/>
            <person name="Jackson S.A."/>
            <person name="Schafleitner R."/>
            <person name="Srinives P."/>
            <person name="Varshney R.K."/>
            <person name="Lee S.H."/>
        </authorList>
    </citation>
    <scope>NUCLEOTIDE SEQUENCE [LARGE SCALE GENOMIC DNA]</scope>
    <source>
        <strain evidence="2">cv. VC1973A</strain>
    </source>
</reference>
<protein>
    <submittedName>
        <fullName evidence="3">Uncharacterized protein LOC106769108</fullName>
    </submittedName>
</protein>
<dbReference type="OrthoDB" id="1293150at2759"/>
<dbReference type="PANTHER" id="PTHR33133:SF21">
    <property type="entry name" value="TRANSMEMBRANE PROTEIN"/>
    <property type="match status" value="1"/>
</dbReference>
<feature type="transmembrane region" description="Helical" evidence="1">
    <location>
        <begin position="167"/>
        <end position="193"/>
    </location>
</feature>
<evidence type="ECO:0000256" key="1">
    <source>
        <dbReference type="SAM" id="Phobius"/>
    </source>
</evidence>
<evidence type="ECO:0000313" key="3">
    <source>
        <dbReference type="RefSeq" id="XP_014510073.2"/>
    </source>
</evidence>
<keyword evidence="1" id="KW-0472">Membrane</keyword>
<gene>
    <name evidence="3" type="primary">LOC106769108</name>
</gene>
<feature type="transmembrane region" description="Helical" evidence="1">
    <location>
        <begin position="125"/>
        <end position="147"/>
    </location>
</feature>
<organism evidence="2 3">
    <name type="scientific">Vigna radiata var. radiata</name>
    <name type="common">Mung bean</name>
    <name type="synonym">Phaseolus aureus</name>
    <dbReference type="NCBI Taxonomy" id="3916"/>
    <lineage>
        <taxon>Eukaryota</taxon>
        <taxon>Viridiplantae</taxon>
        <taxon>Streptophyta</taxon>
        <taxon>Embryophyta</taxon>
        <taxon>Tracheophyta</taxon>
        <taxon>Spermatophyta</taxon>
        <taxon>Magnoliopsida</taxon>
        <taxon>eudicotyledons</taxon>
        <taxon>Gunneridae</taxon>
        <taxon>Pentapetalae</taxon>
        <taxon>rosids</taxon>
        <taxon>fabids</taxon>
        <taxon>Fabales</taxon>
        <taxon>Fabaceae</taxon>
        <taxon>Papilionoideae</taxon>
        <taxon>50 kb inversion clade</taxon>
        <taxon>NPAAA clade</taxon>
        <taxon>indigoferoid/millettioid clade</taxon>
        <taxon>Phaseoleae</taxon>
        <taxon>Vigna</taxon>
    </lineage>
</organism>
<name>A0A1S3UVF2_VIGRR</name>